<name>A0A382U4T8_9ZZZZ</name>
<dbReference type="GO" id="GO:0003838">
    <property type="term" value="F:sterol 24-C-methyltransferase activity"/>
    <property type="evidence" value="ECO:0007669"/>
    <property type="project" value="TreeGrafter"/>
</dbReference>
<organism evidence="2">
    <name type="scientific">marine metagenome</name>
    <dbReference type="NCBI Taxonomy" id="408172"/>
    <lineage>
        <taxon>unclassified sequences</taxon>
        <taxon>metagenomes</taxon>
        <taxon>ecological metagenomes</taxon>
    </lineage>
</organism>
<dbReference type="Pfam" id="PF13489">
    <property type="entry name" value="Methyltransf_23"/>
    <property type="match status" value="1"/>
</dbReference>
<dbReference type="Gene3D" id="3.40.50.150">
    <property type="entry name" value="Vaccinia Virus protein VP39"/>
    <property type="match status" value="1"/>
</dbReference>
<evidence type="ECO:0000256" key="1">
    <source>
        <dbReference type="ARBA" id="ARBA00022679"/>
    </source>
</evidence>
<dbReference type="GO" id="GO:0016126">
    <property type="term" value="P:sterol biosynthetic process"/>
    <property type="evidence" value="ECO:0007669"/>
    <property type="project" value="TreeGrafter"/>
</dbReference>
<dbReference type="InterPro" id="IPR050447">
    <property type="entry name" value="Erg6_SMT_methyltransf"/>
</dbReference>
<proteinExistence type="predicted"/>
<dbReference type="InterPro" id="IPR029063">
    <property type="entry name" value="SAM-dependent_MTases_sf"/>
</dbReference>
<protein>
    <recommendedName>
        <fullName evidence="3">Methyltransferase type 11 domain-containing protein</fullName>
    </recommendedName>
</protein>
<dbReference type="PANTHER" id="PTHR44068">
    <property type="entry name" value="ZGC:194242"/>
    <property type="match status" value="1"/>
</dbReference>
<dbReference type="PANTHER" id="PTHR44068:SF1">
    <property type="entry name" value="HYPOTHETICAL LOC100005854"/>
    <property type="match status" value="1"/>
</dbReference>
<accession>A0A382U4T8</accession>
<feature type="non-terminal residue" evidence="2">
    <location>
        <position position="1"/>
    </location>
</feature>
<dbReference type="CDD" id="cd02440">
    <property type="entry name" value="AdoMet_MTases"/>
    <property type="match status" value="1"/>
</dbReference>
<keyword evidence="1" id="KW-0808">Transferase</keyword>
<dbReference type="GO" id="GO:0005783">
    <property type="term" value="C:endoplasmic reticulum"/>
    <property type="evidence" value="ECO:0007669"/>
    <property type="project" value="TreeGrafter"/>
</dbReference>
<dbReference type="SUPFAM" id="SSF53335">
    <property type="entry name" value="S-adenosyl-L-methionine-dependent methyltransferases"/>
    <property type="match status" value="1"/>
</dbReference>
<gene>
    <name evidence="2" type="ORF">METZ01_LOCUS382180</name>
</gene>
<evidence type="ECO:0008006" key="3">
    <source>
        <dbReference type="Google" id="ProtNLM"/>
    </source>
</evidence>
<dbReference type="EMBL" id="UINC01141533">
    <property type="protein sequence ID" value="SVD29326.1"/>
    <property type="molecule type" value="Genomic_DNA"/>
</dbReference>
<sequence length="246" mass="28740">SKLLKVEDLIKFDQLHYCGTDAVDFAIINTKINSSKSILEIGSGIGGPARYIGYKTRASVTALELQEDQHKIAVDLTNKCKLLKFVNHIRGDILNYNWKNKKFNVVVSWLALYHIKDHSKLLKNCYKLIKENGYFFAEDLISIKKLSTKNLSELSIDLYAKYLPTYEMYLNDLEKKGFEIIYHKNMTKKWAKFVRKRKLSYENNKNRNIRVHGEKTYKNINHFYKIVDKYFSAQKLGGIKVIAKKI</sequence>
<evidence type="ECO:0000313" key="2">
    <source>
        <dbReference type="EMBL" id="SVD29326.1"/>
    </source>
</evidence>
<dbReference type="AlphaFoldDB" id="A0A382U4T8"/>
<reference evidence="2" key="1">
    <citation type="submission" date="2018-05" db="EMBL/GenBank/DDBJ databases">
        <authorList>
            <person name="Lanie J.A."/>
            <person name="Ng W.-L."/>
            <person name="Kazmierczak K.M."/>
            <person name="Andrzejewski T.M."/>
            <person name="Davidsen T.M."/>
            <person name="Wayne K.J."/>
            <person name="Tettelin H."/>
            <person name="Glass J.I."/>
            <person name="Rusch D."/>
            <person name="Podicherti R."/>
            <person name="Tsui H.-C.T."/>
            <person name="Winkler M.E."/>
        </authorList>
    </citation>
    <scope>NUCLEOTIDE SEQUENCE</scope>
</reference>